<gene>
    <name evidence="2" type="ORF">AVDCRST_MAG04-3032</name>
</gene>
<feature type="compositionally biased region" description="Basic residues" evidence="1">
    <location>
        <begin position="217"/>
        <end position="226"/>
    </location>
</feature>
<feature type="region of interest" description="Disordered" evidence="1">
    <location>
        <begin position="1"/>
        <end position="160"/>
    </location>
</feature>
<sequence length="404" mass="44713">VADRQPRARPEQRRAVGARPGRPGPDRNVHPRPPRAEPRREPDAPRQRRPRLRVVRRHAGRRAGHLRAVLPPAEGRRPLVGAGDAVGRPDPVRAEPDAVPGARRDALAALDRPDLRQPGHRDRPLPQIARPRPELGADRDAVRPARRRRHIHPAAAGRAGQRRLAAADLGMHDHAGPQVGRRRGHQRRQDLLRRRPHLVRARGARQHGLRPHEHRGPAGRHARRLLPKPLGGQHPRQPVHRRRPHLVGAGAGRAAEQQLLHPGGSARQRALGDGVQRVERRGRDRAAPVPLRRHRGRGGRGRDPGAAAGAGQAQHLLGRAARADDRGDLGGRRPHLAAPPRSRSRRRLLHDEQLAGAPEPRVLLPERHANAGRRPPHRLHLLPTSHKVRARRRGVGRPLAGGEL</sequence>
<feature type="compositionally biased region" description="Basic and acidic residues" evidence="1">
    <location>
        <begin position="1"/>
        <end position="14"/>
    </location>
</feature>
<feature type="compositionally biased region" description="Basic and acidic residues" evidence="1">
    <location>
        <begin position="321"/>
        <end position="331"/>
    </location>
</feature>
<feature type="compositionally biased region" description="Basic and acidic residues" evidence="1">
    <location>
        <begin position="90"/>
        <end position="124"/>
    </location>
</feature>
<feature type="compositionally biased region" description="Basic and acidic residues" evidence="1">
    <location>
        <begin position="276"/>
        <end position="286"/>
    </location>
</feature>
<feature type="compositionally biased region" description="Basic residues" evidence="1">
    <location>
        <begin position="370"/>
        <end position="395"/>
    </location>
</feature>
<feature type="compositionally biased region" description="Low complexity" evidence="1">
    <location>
        <begin position="304"/>
        <end position="320"/>
    </location>
</feature>
<feature type="non-terminal residue" evidence="2">
    <location>
        <position position="404"/>
    </location>
</feature>
<feature type="region of interest" description="Disordered" evidence="1">
    <location>
        <begin position="172"/>
        <end position="241"/>
    </location>
</feature>
<accession>A0A6J4J4V3</accession>
<dbReference type="AlphaFoldDB" id="A0A6J4J4V3"/>
<organism evidence="2">
    <name type="scientific">uncultured Acetobacteraceae bacterium</name>
    <dbReference type="NCBI Taxonomy" id="169975"/>
    <lineage>
        <taxon>Bacteria</taxon>
        <taxon>Pseudomonadati</taxon>
        <taxon>Pseudomonadota</taxon>
        <taxon>Alphaproteobacteria</taxon>
        <taxon>Acetobacterales</taxon>
        <taxon>Acetobacteraceae</taxon>
        <taxon>environmental samples</taxon>
    </lineage>
</organism>
<feature type="compositionally biased region" description="Basic and acidic residues" evidence="1">
    <location>
        <begin position="131"/>
        <end position="143"/>
    </location>
</feature>
<protein>
    <submittedName>
        <fullName evidence="2">GH33</fullName>
    </submittedName>
</protein>
<feature type="compositionally biased region" description="Basic residues" evidence="1">
    <location>
        <begin position="47"/>
        <end position="65"/>
    </location>
</feature>
<feature type="non-terminal residue" evidence="2">
    <location>
        <position position="1"/>
    </location>
</feature>
<feature type="compositionally biased region" description="Basic residues" evidence="1">
    <location>
        <begin position="194"/>
        <end position="209"/>
    </location>
</feature>
<evidence type="ECO:0000256" key="1">
    <source>
        <dbReference type="SAM" id="MobiDB-lite"/>
    </source>
</evidence>
<evidence type="ECO:0000313" key="2">
    <source>
        <dbReference type="EMBL" id="CAA9270811.1"/>
    </source>
</evidence>
<reference evidence="2" key="1">
    <citation type="submission" date="2020-02" db="EMBL/GenBank/DDBJ databases">
        <authorList>
            <person name="Meier V. D."/>
        </authorList>
    </citation>
    <scope>NUCLEOTIDE SEQUENCE</scope>
    <source>
        <strain evidence="2">AVDCRST_MAG04</strain>
    </source>
</reference>
<name>A0A6J4J4V3_9PROT</name>
<feature type="region of interest" description="Disordered" evidence="1">
    <location>
        <begin position="260"/>
        <end position="404"/>
    </location>
</feature>
<proteinExistence type="predicted"/>
<feature type="compositionally biased region" description="Basic and acidic residues" evidence="1">
    <location>
        <begin position="24"/>
        <end position="46"/>
    </location>
</feature>
<dbReference type="EMBL" id="CADCTL010000218">
    <property type="protein sequence ID" value="CAA9270811.1"/>
    <property type="molecule type" value="Genomic_DNA"/>
</dbReference>